<dbReference type="Proteomes" id="UP000289555">
    <property type="component" value="Chromosome"/>
</dbReference>
<reference evidence="2" key="1">
    <citation type="journal article" date="2019" name="Microbiol. Resour. Announc.">
        <title>Complete Genome Sequence of Halomonas olivaria, a Moderately Halophilic Bacterium Isolated from Olive Processing Effluents, Obtained by Nanopore Sequencing.</title>
        <authorList>
            <person name="Nagata S."/>
            <person name="Ii K.M."/>
            <person name="Tsukimi T."/>
            <person name="Miura M.C."/>
            <person name="Galipon J."/>
            <person name="Arakawa K."/>
        </authorList>
    </citation>
    <scope>NUCLEOTIDE SEQUENCE [LARGE SCALE GENOMIC DNA]</scope>
    <source>
        <strain evidence="2">TYRC17</strain>
    </source>
</reference>
<accession>A0ABM7GJZ5</accession>
<name>A0ABM7GJZ5_9GAMM</name>
<keyword evidence="2" id="KW-1185">Reference proteome</keyword>
<organism evidence="1 2">
    <name type="scientific">Vreelandella olivaria</name>
    <dbReference type="NCBI Taxonomy" id="390919"/>
    <lineage>
        <taxon>Bacteria</taxon>
        <taxon>Pseudomonadati</taxon>
        <taxon>Pseudomonadota</taxon>
        <taxon>Gammaproteobacteria</taxon>
        <taxon>Oceanospirillales</taxon>
        <taxon>Halomonadaceae</taxon>
        <taxon>Vreelandella</taxon>
    </lineage>
</organism>
<gene>
    <name evidence="1" type="ORF">HORIV_32310</name>
</gene>
<evidence type="ECO:0000313" key="2">
    <source>
        <dbReference type="Proteomes" id="UP000289555"/>
    </source>
</evidence>
<dbReference type="EMBL" id="AP019416">
    <property type="protein sequence ID" value="BBI50810.1"/>
    <property type="molecule type" value="Genomic_DNA"/>
</dbReference>
<sequence length="51" mass="5738">MANPLPDDWNQWLGNEFQADYMLALKAFLAEQKAAKKSFILTPHTGFAPLS</sequence>
<protein>
    <submittedName>
        <fullName evidence="1">Uncharacterized protein</fullName>
    </submittedName>
</protein>
<evidence type="ECO:0000313" key="1">
    <source>
        <dbReference type="EMBL" id="BBI50810.1"/>
    </source>
</evidence>
<proteinExistence type="predicted"/>